<evidence type="ECO:0000313" key="2">
    <source>
        <dbReference type="Proteomes" id="UP000799302"/>
    </source>
</evidence>
<protein>
    <submittedName>
        <fullName evidence="1">Uncharacterized protein</fullName>
    </submittedName>
</protein>
<name>A0A6A6UCD1_9PEZI</name>
<proteinExistence type="predicted"/>
<accession>A0A6A6UCD1</accession>
<sequence>MQKWTAATSSPARKPPCSFDCNGRISLFGQTKSLDGGDHGTPVAGLVTLTKNFTQPLSLTSCITAPTRPPSFCKPPPHQFIKINHKTVLDDATSDLNPMAAYNDYADLRGAGTADKRVVDTKYKYNKYRANKYLEPYPTESRDVEMSKRDFFFKYRKGRVCRGGEHHRGRCPYKREKRYKKMIKSTREGANARHYAAEGSEECGDVEDPRDKCFARNDGLSVFVPYAMPFCEDWAEYEAEMSDLTRRDQQAYRIRGLSEEDDGKDWGEWEDICSMEVWDWDVVSLVRYEESDDDVLSFES</sequence>
<dbReference type="Proteomes" id="UP000799302">
    <property type="component" value="Unassembled WGS sequence"/>
</dbReference>
<keyword evidence="2" id="KW-1185">Reference proteome</keyword>
<dbReference type="EMBL" id="MU004234">
    <property type="protein sequence ID" value="KAF2669802.1"/>
    <property type="molecule type" value="Genomic_DNA"/>
</dbReference>
<reference evidence="1" key="1">
    <citation type="journal article" date="2020" name="Stud. Mycol.">
        <title>101 Dothideomycetes genomes: a test case for predicting lifestyles and emergence of pathogens.</title>
        <authorList>
            <person name="Haridas S."/>
            <person name="Albert R."/>
            <person name="Binder M."/>
            <person name="Bloem J."/>
            <person name="Labutti K."/>
            <person name="Salamov A."/>
            <person name="Andreopoulos B."/>
            <person name="Baker S."/>
            <person name="Barry K."/>
            <person name="Bills G."/>
            <person name="Bluhm B."/>
            <person name="Cannon C."/>
            <person name="Castanera R."/>
            <person name="Culley D."/>
            <person name="Daum C."/>
            <person name="Ezra D."/>
            <person name="Gonzalez J."/>
            <person name="Henrissat B."/>
            <person name="Kuo A."/>
            <person name="Liang C."/>
            <person name="Lipzen A."/>
            <person name="Lutzoni F."/>
            <person name="Magnuson J."/>
            <person name="Mondo S."/>
            <person name="Nolan M."/>
            <person name="Ohm R."/>
            <person name="Pangilinan J."/>
            <person name="Park H.-J."/>
            <person name="Ramirez L."/>
            <person name="Alfaro M."/>
            <person name="Sun H."/>
            <person name="Tritt A."/>
            <person name="Yoshinaga Y."/>
            <person name="Zwiers L.-H."/>
            <person name="Turgeon B."/>
            <person name="Goodwin S."/>
            <person name="Spatafora J."/>
            <person name="Crous P."/>
            <person name="Grigoriev I."/>
        </authorList>
    </citation>
    <scope>NUCLEOTIDE SEQUENCE</scope>
    <source>
        <strain evidence="1">CBS 115976</strain>
    </source>
</reference>
<gene>
    <name evidence="1" type="ORF">BT63DRAFT_423793</name>
</gene>
<organism evidence="1 2">
    <name type="scientific">Microthyrium microscopicum</name>
    <dbReference type="NCBI Taxonomy" id="703497"/>
    <lineage>
        <taxon>Eukaryota</taxon>
        <taxon>Fungi</taxon>
        <taxon>Dikarya</taxon>
        <taxon>Ascomycota</taxon>
        <taxon>Pezizomycotina</taxon>
        <taxon>Dothideomycetes</taxon>
        <taxon>Dothideomycetes incertae sedis</taxon>
        <taxon>Microthyriales</taxon>
        <taxon>Microthyriaceae</taxon>
        <taxon>Microthyrium</taxon>
    </lineage>
</organism>
<evidence type="ECO:0000313" key="1">
    <source>
        <dbReference type="EMBL" id="KAF2669802.1"/>
    </source>
</evidence>
<dbReference type="AlphaFoldDB" id="A0A6A6UCD1"/>